<comment type="subcellular location">
    <subcellularLocation>
        <location evidence="1">Bacterial flagellum basal body</location>
    </subcellularLocation>
</comment>
<dbReference type="AlphaFoldDB" id="A0A3B0VRW9"/>
<dbReference type="InterPro" id="IPR019776">
    <property type="entry name" value="Flagellar_basal_body_rod_CS"/>
</dbReference>
<dbReference type="InterPro" id="IPR037925">
    <property type="entry name" value="FlgE/F/G-like"/>
</dbReference>
<dbReference type="InterPro" id="IPR001444">
    <property type="entry name" value="Flag_bb_rod_N"/>
</dbReference>
<organism evidence="6">
    <name type="scientific">hydrothermal vent metagenome</name>
    <dbReference type="NCBI Taxonomy" id="652676"/>
    <lineage>
        <taxon>unclassified sequences</taxon>
        <taxon>metagenomes</taxon>
        <taxon>ecological metagenomes</taxon>
    </lineage>
</organism>
<dbReference type="EMBL" id="UOEX01000396">
    <property type="protein sequence ID" value="VAW41742.1"/>
    <property type="molecule type" value="Genomic_DNA"/>
</dbReference>
<dbReference type="Pfam" id="PF00460">
    <property type="entry name" value="Flg_bb_rod"/>
    <property type="match status" value="1"/>
</dbReference>
<accession>A0A3B0VRW9</accession>
<dbReference type="GO" id="GO:0009425">
    <property type="term" value="C:bacterial-type flagellum basal body"/>
    <property type="evidence" value="ECO:0007669"/>
    <property type="project" value="UniProtKB-SubCell"/>
</dbReference>
<evidence type="ECO:0000256" key="2">
    <source>
        <dbReference type="ARBA" id="ARBA00023143"/>
    </source>
</evidence>
<evidence type="ECO:0000259" key="5">
    <source>
        <dbReference type="Pfam" id="PF22692"/>
    </source>
</evidence>
<dbReference type="SUPFAM" id="SSF117143">
    <property type="entry name" value="Flagellar hook protein flgE"/>
    <property type="match status" value="1"/>
</dbReference>
<dbReference type="GO" id="GO:0071978">
    <property type="term" value="P:bacterial-type flagellum-dependent swarming motility"/>
    <property type="evidence" value="ECO:0007669"/>
    <property type="project" value="TreeGrafter"/>
</dbReference>
<dbReference type="GO" id="GO:0005829">
    <property type="term" value="C:cytosol"/>
    <property type="evidence" value="ECO:0007669"/>
    <property type="project" value="TreeGrafter"/>
</dbReference>
<dbReference type="InterPro" id="IPR020013">
    <property type="entry name" value="Flagellar_FlgE/F/G"/>
</dbReference>
<evidence type="ECO:0000259" key="4">
    <source>
        <dbReference type="Pfam" id="PF07559"/>
    </source>
</evidence>
<keyword evidence="6" id="KW-0969">Cilium</keyword>
<gene>
    <name evidence="6" type="ORF">MNBD_DELTA03-981</name>
</gene>
<dbReference type="InterPro" id="IPR053967">
    <property type="entry name" value="LlgE_F_G-like_D1"/>
</dbReference>
<name>A0A3B0VRW9_9ZZZZ</name>
<dbReference type="PANTHER" id="PTHR30435">
    <property type="entry name" value="FLAGELLAR PROTEIN"/>
    <property type="match status" value="1"/>
</dbReference>
<dbReference type="NCBIfam" id="TIGR03506">
    <property type="entry name" value="FlgEFG_subfam"/>
    <property type="match status" value="1"/>
</dbReference>
<keyword evidence="6" id="KW-0282">Flagellum</keyword>
<dbReference type="PANTHER" id="PTHR30435:SF1">
    <property type="entry name" value="FLAGELLAR HOOK PROTEIN FLGE"/>
    <property type="match status" value="1"/>
</dbReference>
<dbReference type="Gene3D" id="2.60.98.20">
    <property type="entry name" value="Flagellar hook protein FlgE"/>
    <property type="match status" value="1"/>
</dbReference>
<feature type="domain" description="Flagellar hook protein FlgE D2" evidence="4">
    <location>
        <begin position="185"/>
        <end position="375"/>
    </location>
</feature>
<proteinExistence type="predicted"/>
<keyword evidence="6" id="KW-0966">Cell projection</keyword>
<dbReference type="Pfam" id="PF22692">
    <property type="entry name" value="LlgE_F_G_D1"/>
    <property type="match status" value="1"/>
</dbReference>
<feature type="domain" description="Flagellar basal body rod protein N-terminal" evidence="3">
    <location>
        <begin position="7"/>
        <end position="37"/>
    </location>
</feature>
<sequence length="582" mass="61232">MGVSSSLYSSISGLSTMGEAMSVLGDNVANVNTVAFKSSRSTFQDVLAQSVSTAAGSAQVGRGVTLNAIDSLFAQGSFESSSTPTDMAIGGQGFFMLRAAGSSAADMYTRAGEFRFDKDGALVDPVGHFAQGWTIDSTTGERAGTIGDISIGKNTPPVATKSMEVIANVDSRKSNEVNEDRLFNNWNGTNAAAVNPTDPIDSTKYDYTTSVKIYDSKGASHDISTYFDRTGNDNQWEFLITCDPAEDLRALTTREQSIYNPDTRYNYKNDRGAGALMYGVIQFDTGGNITSLDAYKVPPDGQVDPGKPDNRILLGAGDSYFSFPTNFTGAATNQDIKLNLGARYNGTSSAQSQILVSDSGARALASGGDITQFVNSATTWSKVSDSNGNAISQGDTFIFEGWNNSSDPVTRLVYTVKPNNTVGDLLDKLDTTFGCTASIDAKGRLKLTDNTAGKSSMYVTRFETISANNSVPFGSASTVGVTDALKTDTGITTDGSSVVTDDTQLLVGLRGTSLPAVDVNDTFTFTGTDIDGNAVNTTYTVTATSKVSDLLSSMAAAYGGTNSQARAVLDGNGNLRVIDVSQ</sequence>
<dbReference type="InterPro" id="IPR011491">
    <property type="entry name" value="FlgE_D2"/>
</dbReference>
<protein>
    <submittedName>
        <fullName evidence="6">Flagellar hook protein FlgE</fullName>
    </submittedName>
</protein>
<dbReference type="Pfam" id="PF07559">
    <property type="entry name" value="FlgE_D2"/>
    <property type="match status" value="1"/>
</dbReference>
<feature type="domain" description="Flagellar hook protein FlgE/F/G-like D1" evidence="5">
    <location>
        <begin position="88"/>
        <end position="153"/>
    </location>
</feature>
<reference evidence="6" key="1">
    <citation type="submission" date="2018-06" db="EMBL/GenBank/DDBJ databases">
        <authorList>
            <person name="Zhirakovskaya E."/>
        </authorList>
    </citation>
    <scope>NUCLEOTIDE SEQUENCE</scope>
</reference>
<dbReference type="InterPro" id="IPR037058">
    <property type="entry name" value="Falgellar_hook_FlgE_sf"/>
</dbReference>
<dbReference type="PROSITE" id="PS00588">
    <property type="entry name" value="FLAGELLA_BB_ROD"/>
    <property type="match status" value="1"/>
</dbReference>
<feature type="non-terminal residue" evidence="6">
    <location>
        <position position="582"/>
    </location>
</feature>
<dbReference type="GO" id="GO:0009424">
    <property type="term" value="C:bacterial-type flagellum hook"/>
    <property type="evidence" value="ECO:0007669"/>
    <property type="project" value="TreeGrafter"/>
</dbReference>
<evidence type="ECO:0000313" key="6">
    <source>
        <dbReference type="EMBL" id="VAW41742.1"/>
    </source>
</evidence>
<evidence type="ECO:0000259" key="3">
    <source>
        <dbReference type="Pfam" id="PF00460"/>
    </source>
</evidence>
<keyword evidence="2" id="KW-0975">Bacterial flagellum</keyword>
<evidence type="ECO:0000256" key="1">
    <source>
        <dbReference type="ARBA" id="ARBA00004117"/>
    </source>
</evidence>